<name>A0A1Z1M4G8_OSMFI</name>
<sequence length="190" mass="22760">MPLNIYIISHPIIKILSNPIINTKENQYTNKYYYEKYLGFLLIYETLRKYVKIRKFYIKSLKSIRNFYLTNTGTKYLIFTHLSTHYKLIADISILLPDIEIINIEHKIHSNFGLDSFFKIQDNTNTFILESVIKDNKIIDLVEYLHQKKQIKLDNINIVCISSYQKILSQLNYKYPKLKVYTTEIIYNKK</sequence>
<organism evidence="1">
    <name type="scientific">Osmundaria fimbriata</name>
    <name type="common">Red alga</name>
    <name type="synonym">Delesseria fimbriata</name>
    <dbReference type="NCBI Taxonomy" id="228265"/>
    <lineage>
        <taxon>Eukaryota</taxon>
        <taxon>Rhodophyta</taxon>
        <taxon>Florideophyceae</taxon>
        <taxon>Rhodymeniophycidae</taxon>
        <taxon>Ceramiales</taxon>
        <taxon>Rhodomelaceae</taxon>
        <taxon>Amansieae</taxon>
        <taxon>Osmundaria</taxon>
    </lineage>
</organism>
<proteinExistence type="predicted"/>
<keyword evidence="1" id="KW-0328">Glycosyltransferase</keyword>
<protein>
    <submittedName>
        <fullName evidence="1">Uracil phosphoribosyltransferase</fullName>
    </submittedName>
</protein>
<accession>A0A1Z1M4G8</accession>
<gene>
    <name evidence="1" type="primary">upp</name>
</gene>
<dbReference type="RefSeq" id="YP_009392377.1">
    <property type="nucleotide sequence ID" value="NC_035262.1"/>
</dbReference>
<geneLocation type="chloroplast" evidence="1"/>
<keyword evidence="1" id="KW-0808">Transferase</keyword>
<dbReference type="GeneID" id="33353899"/>
<dbReference type="Gene3D" id="3.40.50.2020">
    <property type="match status" value="1"/>
</dbReference>
<dbReference type="InterPro" id="IPR029057">
    <property type="entry name" value="PRTase-like"/>
</dbReference>
<evidence type="ECO:0000313" key="1">
    <source>
        <dbReference type="EMBL" id="ARW60939.1"/>
    </source>
</evidence>
<keyword evidence="1" id="KW-0150">Chloroplast</keyword>
<dbReference type="EMBL" id="MF101415">
    <property type="protein sequence ID" value="ARW60939.1"/>
    <property type="molecule type" value="Genomic_DNA"/>
</dbReference>
<dbReference type="GO" id="GO:0016757">
    <property type="term" value="F:glycosyltransferase activity"/>
    <property type="evidence" value="ECO:0007669"/>
    <property type="project" value="UniProtKB-KW"/>
</dbReference>
<keyword evidence="1" id="KW-0934">Plastid</keyword>
<reference evidence="1" key="1">
    <citation type="journal article" date="2017" name="J. Phycol.">
        <title>Analysis of chloroplast genomes and a supermatrix inform reclassification of the Rhodomelaceae (Rhodophyta).</title>
        <authorList>
            <person name="Diaz-Tapia P."/>
            <person name="Maggs C.A."/>
            <person name="West J.A."/>
            <person name="Verbruggen H."/>
        </authorList>
    </citation>
    <scope>NUCLEOTIDE SEQUENCE</scope>
    <source>
        <strain evidence="1">JW2841</strain>
    </source>
</reference>
<dbReference type="AlphaFoldDB" id="A0A1Z1M4G8"/>